<dbReference type="InterPro" id="IPR012907">
    <property type="entry name" value="Peptidase_S11_C"/>
</dbReference>
<dbReference type="InterPro" id="IPR015956">
    <property type="entry name" value="Peniciliin-bd_prot_C_sf"/>
</dbReference>
<evidence type="ECO:0000256" key="1">
    <source>
        <dbReference type="ARBA" id="ARBA00003217"/>
    </source>
</evidence>
<dbReference type="SMART" id="SM00936">
    <property type="entry name" value="PBP5_C"/>
    <property type="match status" value="1"/>
</dbReference>
<evidence type="ECO:0000256" key="11">
    <source>
        <dbReference type="ARBA" id="ARBA00023316"/>
    </source>
</evidence>
<evidence type="ECO:0000256" key="8">
    <source>
        <dbReference type="ARBA" id="ARBA00022801"/>
    </source>
</evidence>
<sequence length="375" mass="40862">MLLAILVFAGPLWAAPFESKAPRAFMIDAETGAVLYSKNADELFPPASLAKLMTMEIVFDALKKGRLALEETFFVSEHAWRTGGAPSRTATMFAAVKSSVPLEALIKGAIVQSANDACIIIAEGMAGSEENFAHLMTERARAIGLEKSTFVNPTGLPAEGQQVTAREMTLLARHLWREYPEYYGYFSQPAFEWNGIFQRNRNPLLPLEIGADGLKTGFTEASGYAITASAARQRRRLFVTLGGLASEEERVEEARKIIDWGMRAFAKREILAAGEAIGEVNVYGGDKSRLAVRTAESLTVLMPLDEPERLSARIVYQGPVPAPVEEGAEIGTLQIWLGDTLSQEAPLYAAEPVAKGTLRQRAVGAVGELLLGWMR</sequence>
<name>A0ABT2LLD4_9HYPH</name>
<evidence type="ECO:0000256" key="12">
    <source>
        <dbReference type="ARBA" id="ARBA00034000"/>
    </source>
</evidence>
<dbReference type="Proteomes" id="UP001320831">
    <property type="component" value="Unassembled WGS sequence"/>
</dbReference>
<dbReference type="EC" id="3.4.16.4" evidence="4"/>
<proteinExistence type="inferred from homology"/>
<dbReference type="Gene3D" id="3.40.710.10">
    <property type="entry name" value="DD-peptidase/beta-lactamase superfamily"/>
    <property type="match status" value="1"/>
</dbReference>
<dbReference type="InterPro" id="IPR001967">
    <property type="entry name" value="Peptidase_S11_N"/>
</dbReference>
<comment type="similarity">
    <text evidence="3 13">Belongs to the peptidase S11 family.</text>
</comment>
<keyword evidence="10" id="KW-0573">Peptidoglycan synthesis</keyword>
<protein>
    <recommendedName>
        <fullName evidence="4">serine-type D-Ala-D-Ala carboxypeptidase</fullName>
        <ecNumber evidence="4">3.4.16.4</ecNumber>
    </recommendedName>
</protein>
<organism evidence="15 16">
    <name type="scientific">Chelativorans salis</name>
    <dbReference type="NCBI Taxonomy" id="2978478"/>
    <lineage>
        <taxon>Bacteria</taxon>
        <taxon>Pseudomonadati</taxon>
        <taxon>Pseudomonadota</taxon>
        <taxon>Alphaproteobacteria</taxon>
        <taxon>Hyphomicrobiales</taxon>
        <taxon>Phyllobacteriaceae</taxon>
        <taxon>Chelativorans</taxon>
    </lineage>
</organism>
<dbReference type="InterPro" id="IPR037167">
    <property type="entry name" value="Peptidase_S11_C_sf"/>
</dbReference>
<evidence type="ECO:0000256" key="6">
    <source>
        <dbReference type="ARBA" id="ARBA00022670"/>
    </source>
</evidence>
<evidence type="ECO:0000313" key="16">
    <source>
        <dbReference type="Proteomes" id="UP001320831"/>
    </source>
</evidence>
<keyword evidence="9" id="KW-0133">Cell shape</keyword>
<evidence type="ECO:0000256" key="9">
    <source>
        <dbReference type="ARBA" id="ARBA00022960"/>
    </source>
</evidence>
<gene>
    <name evidence="15" type="ORF">N5A92_10170</name>
</gene>
<keyword evidence="16" id="KW-1185">Reference proteome</keyword>
<dbReference type="PANTHER" id="PTHR21581">
    <property type="entry name" value="D-ALANYL-D-ALANINE CARBOXYPEPTIDASE"/>
    <property type="match status" value="1"/>
</dbReference>
<dbReference type="GO" id="GO:0004180">
    <property type="term" value="F:carboxypeptidase activity"/>
    <property type="evidence" value="ECO:0007669"/>
    <property type="project" value="UniProtKB-KW"/>
</dbReference>
<keyword evidence="5 15" id="KW-0121">Carboxypeptidase</keyword>
<evidence type="ECO:0000256" key="5">
    <source>
        <dbReference type="ARBA" id="ARBA00022645"/>
    </source>
</evidence>
<reference evidence="15 16" key="1">
    <citation type="submission" date="2022-09" db="EMBL/GenBank/DDBJ databases">
        <title>Chelativorans salina sp. nov., a novel slightly halophilic bacterium isolated from a saline lake sediment enrichment.</title>
        <authorList>
            <person name="Gao L."/>
            <person name="Fang B.-Z."/>
            <person name="Li W.-J."/>
        </authorList>
    </citation>
    <scope>NUCLEOTIDE SEQUENCE [LARGE SCALE GENOMIC DNA]</scope>
    <source>
        <strain evidence="15 16">EGI FJ00035</strain>
    </source>
</reference>
<comment type="caution">
    <text evidence="15">The sequence shown here is derived from an EMBL/GenBank/DDBJ whole genome shotgun (WGS) entry which is preliminary data.</text>
</comment>
<dbReference type="Pfam" id="PF00768">
    <property type="entry name" value="Peptidase_S11"/>
    <property type="match status" value="1"/>
</dbReference>
<dbReference type="InterPro" id="IPR012338">
    <property type="entry name" value="Beta-lactam/transpept-like"/>
</dbReference>
<dbReference type="InterPro" id="IPR018044">
    <property type="entry name" value="Peptidase_S11"/>
</dbReference>
<evidence type="ECO:0000259" key="14">
    <source>
        <dbReference type="SMART" id="SM00936"/>
    </source>
</evidence>
<dbReference type="EMBL" id="JAOCZP010000003">
    <property type="protein sequence ID" value="MCT7375397.1"/>
    <property type="molecule type" value="Genomic_DNA"/>
</dbReference>
<dbReference type="SUPFAM" id="SSF56601">
    <property type="entry name" value="beta-lactamase/transpeptidase-like"/>
    <property type="match status" value="1"/>
</dbReference>
<feature type="domain" description="Peptidase S11 D-Ala-D-Ala carboxypeptidase A C-terminal" evidence="14">
    <location>
        <begin position="265"/>
        <end position="355"/>
    </location>
</feature>
<comment type="function">
    <text evidence="1">Removes C-terminal D-alanyl residues from sugar-peptide cell wall precursors.</text>
</comment>
<evidence type="ECO:0000256" key="3">
    <source>
        <dbReference type="ARBA" id="ARBA00007164"/>
    </source>
</evidence>
<dbReference type="Gene3D" id="2.60.410.10">
    <property type="entry name" value="D-Ala-D-Ala carboxypeptidase, C-terminal domain"/>
    <property type="match status" value="1"/>
</dbReference>
<keyword evidence="6" id="KW-0645">Protease</keyword>
<dbReference type="PRINTS" id="PR00725">
    <property type="entry name" value="DADACBPTASE1"/>
</dbReference>
<keyword evidence="11" id="KW-0961">Cell wall biogenesis/degradation</keyword>
<comment type="catalytic activity">
    <reaction evidence="12">
        <text>Preferential cleavage: (Ac)2-L-Lys-D-Ala-|-D-Ala. Also transpeptidation of peptidyl-alanyl moieties that are N-acyl substituents of D-alanine.</text>
        <dbReference type="EC" id="3.4.16.4"/>
    </reaction>
</comment>
<evidence type="ECO:0000256" key="4">
    <source>
        <dbReference type="ARBA" id="ARBA00012448"/>
    </source>
</evidence>
<comment type="pathway">
    <text evidence="2">Cell wall biogenesis; peptidoglycan biosynthesis.</text>
</comment>
<evidence type="ECO:0000256" key="10">
    <source>
        <dbReference type="ARBA" id="ARBA00022984"/>
    </source>
</evidence>
<evidence type="ECO:0000256" key="7">
    <source>
        <dbReference type="ARBA" id="ARBA00022729"/>
    </source>
</evidence>
<evidence type="ECO:0000256" key="2">
    <source>
        <dbReference type="ARBA" id="ARBA00004752"/>
    </source>
</evidence>
<dbReference type="Pfam" id="PF07943">
    <property type="entry name" value="PBP5_C"/>
    <property type="match status" value="1"/>
</dbReference>
<keyword evidence="8" id="KW-0378">Hydrolase</keyword>
<keyword evidence="7" id="KW-0732">Signal</keyword>
<dbReference type="PANTHER" id="PTHR21581:SF6">
    <property type="entry name" value="TRAFFICKING PROTEIN PARTICLE COMPLEX SUBUNIT 12"/>
    <property type="match status" value="1"/>
</dbReference>
<accession>A0ABT2LLD4</accession>
<evidence type="ECO:0000313" key="15">
    <source>
        <dbReference type="EMBL" id="MCT7375397.1"/>
    </source>
</evidence>
<dbReference type="SUPFAM" id="SSF69189">
    <property type="entry name" value="Penicillin-binding protein associated domain"/>
    <property type="match status" value="1"/>
</dbReference>
<evidence type="ECO:0000256" key="13">
    <source>
        <dbReference type="RuleBase" id="RU004016"/>
    </source>
</evidence>